<name>E9CYM1_COCPS</name>
<dbReference type="Gene3D" id="3.40.50.300">
    <property type="entry name" value="P-loop containing nucleotide triphosphate hydrolases"/>
    <property type="match status" value="1"/>
</dbReference>
<proteinExistence type="predicted"/>
<dbReference type="Pfam" id="PF01048">
    <property type="entry name" value="PNP_UDP_1"/>
    <property type="match status" value="1"/>
</dbReference>
<dbReference type="VEuPathDB" id="FungiDB:CPSG_02891"/>
<dbReference type="SUPFAM" id="SSF52540">
    <property type="entry name" value="P-loop containing nucleoside triphosphate hydrolases"/>
    <property type="match status" value="1"/>
</dbReference>
<dbReference type="PROSITE" id="PS50297">
    <property type="entry name" value="ANK_REP_REGION"/>
    <property type="match status" value="3"/>
</dbReference>
<reference evidence="3" key="2">
    <citation type="submission" date="2010-03" db="EMBL/GenBank/DDBJ databases">
        <title>The genome sequence of Coccidioides posadasii strain Silveira.</title>
        <authorList>
            <consortium name="The Broad Institute Genome Sequencing Center for Infectious Disease"/>
            <person name="Neafsey D."/>
            <person name="Orbach M."/>
            <person name="Henn M.R."/>
            <person name="Cole G.T."/>
            <person name="Galgiani J."/>
            <person name="Gardner M.J."/>
            <person name="Kirkland T.N."/>
            <person name="Taylor J.W."/>
            <person name="Young S.K."/>
            <person name="Zeng Q."/>
            <person name="Koehrsen M."/>
            <person name="Alvarado L."/>
            <person name="Berlin A."/>
            <person name="Borenstein D."/>
            <person name="Chapman S.B."/>
            <person name="Chen Z."/>
            <person name="Engels R."/>
            <person name="Freedman E."/>
            <person name="Gellesch M."/>
            <person name="Goldberg J."/>
            <person name="Griggs A."/>
            <person name="Gujja S."/>
            <person name="Heilman E."/>
            <person name="Heiman D."/>
            <person name="Howarth C."/>
            <person name="Jen D."/>
            <person name="Larson L."/>
            <person name="Mehta T."/>
            <person name="Neiman D."/>
            <person name="Park D."/>
            <person name="Pearson M."/>
            <person name="Richards J."/>
            <person name="Roberts A."/>
            <person name="Saif S."/>
            <person name="Shea T."/>
            <person name="Shenoy N."/>
            <person name="Sisk P."/>
            <person name="Stolte C."/>
            <person name="Sykes S."/>
            <person name="Walk T."/>
            <person name="White J."/>
            <person name="Yandava C."/>
            <person name="Haas B."/>
            <person name="Nusbaum C."/>
            <person name="Birren B."/>
        </authorList>
    </citation>
    <scope>NUCLEOTIDE SEQUENCE [LARGE SCALE GENOMIC DNA]</scope>
    <source>
        <strain evidence="3">RMSCC 757 / Silveira</strain>
    </source>
</reference>
<organism evidence="3">
    <name type="scientific">Coccidioides posadasii (strain RMSCC 757 / Silveira)</name>
    <name type="common">Valley fever fungus</name>
    <dbReference type="NCBI Taxonomy" id="443226"/>
    <lineage>
        <taxon>Eukaryota</taxon>
        <taxon>Fungi</taxon>
        <taxon>Dikarya</taxon>
        <taxon>Ascomycota</taxon>
        <taxon>Pezizomycotina</taxon>
        <taxon>Eurotiomycetes</taxon>
        <taxon>Eurotiomycetidae</taxon>
        <taxon>Onygenales</taxon>
        <taxon>Onygenaceae</taxon>
        <taxon>Coccidioides</taxon>
    </lineage>
</organism>
<dbReference type="Gene3D" id="1.25.40.20">
    <property type="entry name" value="Ankyrin repeat-containing domain"/>
    <property type="match status" value="1"/>
</dbReference>
<dbReference type="VEuPathDB" id="FungiDB:D8B26_002688"/>
<dbReference type="Pfam" id="PF12796">
    <property type="entry name" value="Ank_2"/>
    <property type="match status" value="1"/>
</dbReference>
<dbReference type="InterPro" id="IPR027417">
    <property type="entry name" value="P-loop_NTPase"/>
</dbReference>
<dbReference type="eggNOG" id="KOG4177">
    <property type="taxonomic scope" value="Eukaryota"/>
</dbReference>
<evidence type="ECO:0000313" key="2">
    <source>
        <dbReference type="EMBL" id="EFW21048.1"/>
    </source>
</evidence>
<dbReference type="SUPFAM" id="SSF48403">
    <property type="entry name" value="Ankyrin repeat"/>
    <property type="match status" value="1"/>
</dbReference>
<dbReference type="HOGENOM" id="CLU_000288_34_9_1"/>
<dbReference type="GO" id="GO:0009116">
    <property type="term" value="P:nucleoside metabolic process"/>
    <property type="evidence" value="ECO:0007669"/>
    <property type="project" value="InterPro"/>
</dbReference>
<keyword evidence="3" id="KW-1185">Reference proteome</keyword>
<dbReference type="STRING" id="443226.E9CYM1"/>
<dbReference type="InterPro" id="IPR056884">
    <property type="entry name" value="NPHP3-like_N"/>
</dbReference>
<dbReference type="EMBL" id="GL636488">
    <property type="protein sequence ID" value="EFW21048.1"/>
    <property type="molecule type" value="Genomic_DNA"/>
</dbReference>
<dbReference type="PRINTS" id="PR01415">
    <property type="entry name" value="ANKYRIN"/>
</dbReference>
<dbReference type="Gene3D" id="3.40.50.1580">
    <property type="entry name" value="Nucleoside phosphorylase domain"/>
    <property type="match status" value="1"/>
</dbReference>
<dbReference type="Pfam" id="PF24883">
    <property type="entry name" value="NPHP3_N"/>
    <property type="match status" value="1"/>
</dbReference>
<evidence type="ECO:0000313" key="3">
    <source>
        <dbReference type="Proteomes" id="UP000002497"/>
    </source>
</evidence>
<protein>
    <submittedName>
        <fullName evidence="2">Uncharacterized protein</fullName>
    </submittedName>
</protein>
<sequence>MMVPPATLSRGDYTVGWICALPLELAAAQAILDTIHEEPLLDPDSNDDNGYVFGSVGDHNVVIACLPSGVYGTVSAARVAKQMTTSYKSIRFNLMVGIGGGVPSTKEDTRLGDVVVSKPTATSGGVIQYDLGKRTGPDQLKITGTLNKPPQVLLTAAAKLEARDILGQSQFSRYLSQIIERDKNGAFAYPGADQDILFSADYDHVGEESTCSHCDQGKVRHRAARKTEAPKVHYGLIASGNQVMRHGLTRDRLALKNGILCFEMEAAGLMDDHPCLVIRGICDYADSHKNKQWQGYAAAAAAAYGKEILISIPAKPLQGPSVVRVRQSEILNALLLTQPEDDRNSLIIRKGKRVENTCQWIMKNQQYRQWLEQTNSQILWLSGGPGKGKTILAIYLTEELERCVNLKTGTVLYYFCDNQDEKRNTALAVLRGLLHQLLEQHPYLAQYIEKFFDGVETTSYTVSRFERLWRAFYTLLQNGGLNEVVCVVDGLDECEDESLKLFLDSLHSLFLGSKPLNTRFKLLLLSRAQPTFIESKLGRFPRLDLDVDCRHELRRDVEKYITAKVNELELEDQLEESRLKIVREALEKGADGTFLWVGFVADELKGKSKHKMEEILTKVPKRLGDIYKRILHQMEDKEQLARILQWVVLARRPLTLTELAIAVDIHDSNTQSCVEILKDQLSSCRQLLKVVGDSVSLIHNSAKDFLLGDVHSGIEAFCVREETHLVLARTCLDTIEVGYKTSNNIRSEPAESTLFPYASRYWLDHLRQVPDTIEQDLFSREFFTPNSSARGRWWADYWVKEQYGVAPTSFTLLHLAAYFGVTAWAKVLLKKKRGEAVFRRGPEHMKDSYGRTPLFWAASRGHREVARLLLDNGANVNAKDKNKLTPLHVATTSEHTKLMALLLDRGAHIEAKEASGDTPLARAIENGSKEVIKVLLERGANEEYLHAQTRVRPGAHAATRQVSIEDRAEALLDLQDDLLFRRFEKRFEVMGFVLGKVLFLLRLKPFFKLIAKYMDYQLDQREASSFEVLRQLVVKDRSTGLEKAVRPVIKFCDRVVDSKDIQRLQGLVVVGNKLVQNALAPGSEALLGVAIQVGVAMFQRAVNQQFREGLDIIGYHSAQSLKIAFEKDKHDVIRREVNKCMLKWSTDVTNGGEESVDMLGAAWSLYKSIVFDGDPITTKEVLNIYADVFGELVRSKYSESLFSDLTIVLSNDAAYLARRRDHDAVQTVTKCLMLLAERGDDVFLDFLVDLVPASFQQILHRLPSNLCAWLIGEGELLAQDCFLQPQLQTRALKALIECLILMRQTYPTELGEALRYVKKIFKTVKQERILDEKDINQILYYIFGISNDDAASDCGSG</sequence>
<dbReference type="PROSITE" id="PS50837">
    <property type="entry name" value="NACHT"/>
    <property type="match status" value="1"/>
</dbReference>
<dbReference type="InterPro" id="IPR036770">
    <property type="entry name" value="Ankyrin_rpt-contain_sf"/>
</dbReference>
<dbReference type="InterPro" id="IPR035994">
    <property type="entry name" value="Nucleoside_phosphorylase_sf"/>
</dbReference>
<evidence type="ECO:0000256" key="1">
    <source>
        <dbReference type="ARBA" id="ARBA00022737"/>
    </source>
</evidence>
<keyword evidence="1" id="KW-0677">Repeat</keyword>
<dbReference type="Pfam" id="PF22939">
    <property type="entry name" value="WHD_GPIID"/>
    <property type="match status" value="1"/>
</dbReference>
<dbReference type="Proteomes" id="UP000002497">
    <property type="component" value="Unassembled WGS sequence"/>
</dbReference>
<dbReference type="PROSITE" id="PS50088">
    <property type="entry name" value="ANK_REPEAT"/>
    <property type="match status" value="3"/>
</dbReference>
<dbReference type="SMART" id="SM00248">
    <property type="entry name" value="ANK"/>
    <property type="match status" value="4"/>
</dbReference>
<dbReference type="PANTHER" id="PTHR46082:SF11">
    <property type="entry name" value="AAA+ ATPASE DOMAIN-CONTAINING PROTEIN-RELATED"/>
    <property type="match status" value="1"/>
</dbReference>
<dbReference type="Pfam" id="PF00023">
    <property type="entry name" value="Ank"/>
    <property type="match status" value="2"/>
</dbReference>
<reference evidence="3" key="1">
    <citation type="journal article" date="2010" name="Genome Res.">
        <title>Population genomic sequencing of Coccidioides fungi reveals recent hybridization and transposon control.</title>
        <authorList>
            <person name="Neafsey D.E."/>
            <person name="Barker B.M."/>
            <person name="Sharpton T.J."/>
            <person name="Stajich J.E."/>
            <person name="Park D.J."/>
            <person name="Whiston E."/>
            <person name="Hung C.-Y."/>
            <person name="McMahan C."/>
            <person name="White J."/>
            <person name="Sykes S."/>
            <person name="Heiman D."/>
            <person name="Young S."/>
            <person name="Zeng Q."/>
            <person name="Abouelleil A."/>
            <person name="Aftuck L."/>
            <person name="Bessette D."/>
            <person name="Brown A."/>
            <person name="FitzGerald M."/>
            <person name="Lui A."/>
            <person name="Macdonald J.P."/>
            <person name="Priest M."/>
            <person name="Orbach M.J."/>
            <person name="Galgiani J.N."/>
            <person name="Kirkland T.N."/>
            <person name="Cole G.T."/>
            <person name="Birren B.W."/>
            <person name="Henn M.R."/>
            <person name="Taylor J.W."/>
            <person name="Rounsley S.D."/>
        </authorList>
    </citation>
    <scope>NUCLEOTIDE SEQUENCE [LARGE SCALE GENOMIC DNA]</scope>
    <source>
        <strain evidence="3">RMSCC 757 / Silveira</strain>
    </source>
</reference>
<dbReference type="InterPro" id="IPR007111">
    <property type="entry name" value="NACHT_NTPase"/>
</dbReference>
<dbReference type="SUPFAM" id="SSF53167">
    <property type="entry name" value="Purine and uridine phosphorylases"/>
    <property type="match status" value="1"/>
</dbReference>
<dbReference type="InterPro" id="IPR053137">
    <property type="entry name" value="NLR-like"/>
</dbReference>
<dbReference type="PANTHER" id="PTHR46082">
    <property type="entry name" value="ATP/GTP-BINDING PROTEIN-RELATED"/>
    <property type="match status" value="1"/>
</dbReference>
<dbReference type="GO" id="GO:0003824">
    <property type="term" value="F:catalytic activity"/>
    <property type="evidence" value="ECO:0007669"/>
    <property type="project" value="InterPro"/>
</dbReference>
<gene>
    <name evidence="2" type="ORF">CPSG_02891</name>
</gene>
<dbReference type="InterPro" id="IPR002110">
    <property type="entry name" value="Ankyrin_rpt"/>
</dbReference>
<dbReference type="InterPro" id="IPR054471">
    <property type="entry name" value="GPIID_WHD"/>
</dbReference>
<accession>E9CYM1</accession>
<dbReference type="InterPro" id="IPR000845">
    <property type="entry name" value="Nucleoside_phosphorylase_d"/>
</dbReference>
<dbReference type="OrthoDB" id="4196355at2759"/>
<dbReference type="OMA" id="NQACANE"/>